<gene>
    <name evidence="1" type="ORF">DLM75_19180</name>
</gene>
<name>A0A396YV25_9LEPT</name>
<reference evidence="2" key="1">
    <citation type="submission" date="2018-05" db="EMBL/GenBank/DDBJ databases">
        <title>Leptospira yasudae sp. nov. and Leptospira stimsonii sp. nov., two pathogenic species of the genus Leptospira isolated from environmental sources.</title>
        <authorList>
            <person name="Casanovas-Massana A."/>
            <person name="Hamond C."/>
            <person name="Santos L.A."/>
            <person name="Hacker K.P."/>
            <person name="Balassiano I."/>
            <person name="Medeiros M.A."/>
            <person name="Reis M.G."/>
            <person name="Ko A.I."/>
            <person name="Wunder E.A."/>
        </authorList>
    </citation>
    <scope>NUCLEOTIDE SEQUENCE [LARGE SCALE GENOMIC DNA]</scope>
    <source>
        <strain evidence="2">Yale</strain>
    </source>
</reference>
<dbReference type="EMBL" id="QHCT01000006">
    <property type="protein sequence ID" value="RHX87092.1"/>
    <property type="molecule type" value="Genomic_DNA"/>
</dbReference>
<evidence type="ECO:0008006" key="3">
    <source>
        <dbReference type="Google" id="ProtNLM"/>
    </source>
</evidence>
<dbReference type="RefSeq" id="WP_118970106.1">
    <property type="nucleotide sequence ID" value="NZ_QHCT01000006.1"/>
</dbReference>
<dbReference type="OrthoDB" id="9807923at2"/>
<evidence type="ECO:0000313" key="2">
    <source>
        <dbReference type="Proteomes" id="UP000265798"/>
    </source>
</evidence>
<accession>A0A396YV25</accession>
<dbReference type="Proteomes" id="UP000265798">
    <property type="component" value="Unassembled WGS sequence"/>
</dbReference>
<evidence type="ECO:0000313" key="1">
    <source>
        <dbReference type="EMBL" id="RHX87092.1"/>
    </source>
</evidence>
<dbReference type="InterPro" id="IPR023393">
    <property type="entry name" value="START-like_dom_sf"/>
</dbReference>
<dbReference type="AlphaFoldDB" id="A0A396YV25"/>
<protein>
    <recommendedName>
        <fullName evidence="3">Polyketide cyclase</fullName>
    </recommendedName>
</protein>
<organism evidence="1 2">
    <name type="scientific">Leptospira stimsonii</name>
    <dbReference type="NCBI Taxonomy" id="2202203"/>
    <lineage>
        <taxon>Bacteria</taxon>
        <taxon>Pseudomonadati</taxon>
        <taxon>Spirochaetota</taxon>
        <taxon>Spirochaetia</taxon>
        <taxon>Leptospirales</taxon>
        <taxon>Leptospiraceae</taxon>
        <taxon>Leptospira</taxon>
    </lineage>
</organism>
<dbReference type="SUPFAM" id="SSF55961">
    <property type="entry name" value="Bet v1-like"/>
    <property type="match status" value="1"/>
</dbReference>
<sequence>MKIILYIVGGLVALIVALAWIAPKDFQLEREIVIHKSKRQVFDHIKYLKNHEQWNAWSKKDPNMKKEFKGVDGTVGFTSAWESNHPEVGTAEQEIKSIIDGERFETQIRFKKPFEASFTSYATTKTVGENQTKVSLGMYDRMSFPMTVISFLVNVCFDQQKKIINNMDESLKNLKTILEK</sequence>
<dbReference type="CDD" id="cd07818">
    <property type="entry name" value="SRPBCC_1"/>
    <property type="match status" value="1"/>
</dbReference>
<proteinExistence type="predicted"/>
<dbReference type="Gene3D" id="3.30.530.20">
    <property type="match status" value="1"/>
</dbReference>
<comment type="caution">
    <text evidence="1">The sequence shown here is derived from an EMBL/GenBank/DDBJ whole genome shotgun (WGS) entry which is preliminary data.</text>
</comment>